<feature type="binding site" evidence="11">
    <location>
        <position position="30"/>
    </location>
    <ligand>
        <name>Zn(2+)</name>
        <dbReference type="ChEBI" id="CHEBI:29105"/>
    </ligand>
</feature>
<dbReference type="SUPFAM" id="SSF55620">
    <property type="entry name" value="Tetrahydrobiopterin biosynthesis enzymes-like"/>
    <property type="match status" value="1"/>
</dbReference>
<dbReference type="InterPro" id="IPR038418">
    <property type="entry name" value="6-PTP_synth/QueD_sf"/>
</dbReference>
<dbReference type="Gene3D" id="3.30.479.10">
    <property type="entry name" value="6-pyruvoyl tetrahydropterin synthase/QueD"/>
    <property type="match status" value="1"/>
</dbReference>
<dbReference type="PIRSF" id="PIRSF006113">
    <property type="entry name" value="PTP_synth"/>
    <property type="match status" value="1"/>
</dbReference>
<evidence type="ECO:0000256" key="4">
    <source>
        <dbReference type="ARBA" id="ARBA00022723"/>
    </source>
</evidence>
<name>A0A512M6V0_9BACT</name>
<keyword evidence="6 9" id="KW-0862">Zinc</keyword>
<feature type="binding site" evidence="11">
    <location>
        <position position="32"/>
    </location>
    <ligand>
        <name>Zn(2+)</name>
        <dbReference type="ChEBI" id="CHEBI:29105"/>
    </ligand>
</feature>
<keyword evidence="4 9" id="KW-0479">Metal-binding</keyword>
<dbReference type="GO" id="GO:0008616">
    <property type="term" value="P:tRNA queuosine(34) biosynthetic process"/>
    <property type="evidence" value="ECO:0007669"/>
    <property type="project" value="UniProtKB-KW"/>
</dbReference>
<reference evidence="12 13" key="1">
    <citation type="submission" date="2019-07" db="EMBL/GenBank/DDBJ databases">
        <title>Whole genome shotgun sequence of Brevifollis gellanilyticus NBRC 108608.</title>
        <authorList>
            <person name="Hosoyama A."/>
            <person name="Uohara A."/>
            <person name="Ohji S."/>
            <person name="Ichikawa N."/>
        </authorList>
    </citation>
    <scope>NUCLEOTIDE SEQUENCE [LARGE SCALE GENOMIC DNA]</scope>
    <source>
        <strain evidence="12 13">NBRC 108608</strain>
    </source>
</reference>
<dbReference type="PANTHER" id="PTHR12589">
    <property type="entry name" value="PYRUVOYL TETRAHYDROBIOPTERIN SYNTHASE"/>
    <property type="match status" value="1"/>
</dbReference>
<dbReference type="EC" id="4.-.-.-" evidence="9"/>
<evidence type="ECO:0000256" key="11">
    <source>
        <dbReference type="PIRSR" id="PIRSR006113-2"/>
    </source>
</evidence>
<evidence type="ECO:0000256" key="3">
    <source>
        <dbReference type="ARBA" id="ARBA00018141"/>
    </source>
</evidence>
<dbReference type="AlphaFoldDB" id="A0A512M6V0"/>
<feature type="active site" description="Charge relay system" evidence="10">
    <location>
        <position position="109"/>
    </location>
</feature>
<organism evidence="12 13">
    <name type="scientific">Brevifollis gellanilyticus</name>
    <dbReference type="NCBI Taxonomy" id="748831"/>
    <lineage>
        <taxon>Bacteria</taxon>
        <taxon>Pseudomonadati</taxon>
        <taxon>Verrucomicrobiota</taxon>
        <taxon>Verrucomicrobiia</taxon>
        <taxon>Verrucomicrobiales</taxon>
        <taxon>Verrucomicrobiaceae</taxon>
    </lineage>
</organism>
<evidence type="ECO:0000256" key="7">
    <source>
        <dbReference type="ARBA" id="ARBA00023239"/>
    </source>
</evidence>
<dbReference type="OrthoDB" id="9804698at2"/>
<evidence type="ECO:0000256" key="5">
    <source>
        <dbReference type="ARBA" id="ARBA00022785"/>
    </source>
</evidence>
<dbReference type="EMBL" id="BKAG01000010">
    <property type="protein sequence ID" value="GEP42462.1"/>
    <property type="molecule type" value="Genomic_DNA"/>
</dbReference>
<dbReference type="GO" id="GO:0046872">
    <property type="term" value="F:metal ion binding"/>
    <property type="evidence" value="ECO:0007669"/>
    <property type="project" value="UniProtKB-KW"/>
</dbReference>
<dbReference type="NCBIfam" id="TIGR03367">
    <property type="entry name" value="queuosine_QueD"/>
    <property type="match status" value="1"/>
</dbReference>
<dbReference type="FunFam" id="3.30.479.10:FF:000001">
    <property type="entry name" value="6-carboxy-5,6,7,8-tetrahydropterin synthase"/>
    <property type="match status" value="1"/>
</dbReference>
<evidence type="ECO:0000256" key="10">
    <source>
        <dbReference type="PIRSR" id="PIRSR006113-1"/>
    </source>
</evidence>
<dbReference type="GO" id="GO:0070497">
    <property type="term" value="F:6-carboxytetrahydropterin synthase activity"/>
    <property type="evidence" value="ECO:0007669"/>
    <property type="project" value="UniProtKB-EC"/>
</dbReference>
<keyword evidence="5 9" id="KW-0671">Queuosine biosynthesis</keyword>
<feature type="active site" description="Proton acceptor" evidence="10">
    <location>
        <position position="26"/>
    </location>
</feature>
<keyword evidence="13" id="KW-1185">Reference proteome</keyword>
<keyword evidence="7 9" id="KW-0456">Lyase</keyword>
<comment type="caution">
    <text evidence="12">The sequence shown here is derived from an EMBL/GenBank/DDBJ whole genome shotgun (WGS) entry which is preliminary data.</text>
</comment>
<comment type="pathway">
    <text evidence="1 9">Purine metabolism; 7-cyano-7-deazaguanine biosynthesis.</text>
</comment>
<dbReference type="UniPathway" id="UPA00391"/>
<comment type="cofactor">
    <cofactor evidence="9 11">
        <name>Zn(2+)</name>
        <dbReference type="ChEBI" id="CHEBI:29105"/>
    </cofactor>
    <text evidence="9 11">Binds 1 zinc ion per subunit.</text>
</comment>
<dbReference type="RefSeq" id="WP_146850062.1">
    <property type="nucleotide sequence ID" value="NZ_BKAG01000010.1"/>
</dbReference>
<evidence type="ECO:0000256" key="1">
    <source>
        <dbReference type="ARBA" id="ARBA00005061"/>
    </source>
</evidence>
<dbReference type="InterPro" id="IPR007115">
    <property type="entry name" value="6-PTP_synth/QueD"/>
</dbReference>
<evidence type="ECO:0000313" key="13">
    <source>
        <dbReference type="Proteomes" id="UP000321577"/>
    </source>
</evidence>
<sequence length="121" mass="13931">MRARIIKDFRFEAAQTLPTLPSDHKCTKMHGHSFKVEITVEGEVDPKIGWVYDHAEISRAMKPILDRLDHSYLNEIEGLENPTIEYMAAWLWKKLAPQLPGLAEITIHETPSARCVFRGEF</sequence>
<evidence type="ECO:0000313" key="12">
    <source>
        <dbReference type="EMBL" id="GEP42462.1"/>
    </source>
</evidence>
<dbReference type="Pfam" id="PF01242">
    <property type="entry name" value="PTPS"/>
    <property type="match status" value="1"/>
</dbReference>
<evidence type="ECO:0000256" key="2">
    <source>
        <dbReference type="ARBA" id="ARBA00008900"/>
    </source>
</evidence>
<comment type="catalytic activity">
    <reaction evidence="8 9">
        <text>7,8-dihydroneopterin 3'-triphosphate + H2O = 6-carboxy-5,6,7,8-tetrahydropterin + triphosphate + acetaldehyde + 2 H(+)</text>
        <dbReference type="Rhea" id="RHEA:27966"/>
        <dbReference type="ChEBI" id="CHEBI:15343"/>
        <dbReference type="ChEBI" id="CHEBI:15377"/>
        <dbReference type="ChEBI" id="CHEBI:15378"/>
        <dbReference type="ChEBI" id="CHEBI:18036"/>
        <dbReference type="ChEBI" id="CHEBI:58462"/>
        <dbReference type="ChEBI" id="CHEBI:61032"/>
        <dbReference type="EC" id="4.1.2.50"/>
    </reaction>
</comment>
<accession>A0A512M6V0</accession>
<dbReference type="Proteomes" id="UP000321577">
    <property type="component" value="Unassembled WGS sequence"/>
</dbReference>
<dbReference type="PANTHER" id="PTHR12589:SF7">
    <property type="entry name" value="6-PYRUVOYL TETRAHYDROBIOPTERIN SYNTHASE"/>
    <property type="match status" value="1"/>
</dbReference>
<evidence type="ECO:0000256" key="9">
    <source>
        <dbReference type="PIRNR" id="PIRNR006113"/>
    </source>
</evidence>
<evidence type="ECO:0000256" key="6">
    <source>
        <dbReference type="ARBA" id="ARBA00022833"/>
    </source>
</evidence>
<evidence type="ECO:0000256" key="8">
    <source>
        <dbReference type="ARBA" id="ARBA00048807"/>
    </source>
</evidence>
<protein>
    <recommendedName>
        <fullName evidence="3 9">6-carboxy-5,6,7,8-tetrahydropterin synthase</fullName>
        <ecNumber evidence="9">4.-.-.-</ecNumber>
    </recommendedName>
</protein>
<feature type="active site" description="Charge relay system" evidence="10">
    <location>
        <position position="70"/>
    </location>
</feature>
<comment type="similarity">
    <text evidence="2 9">Belongs to the PTPS family. QueD subfamily.</text>
</comment>
<gene>
    <name evidence="12" type="ORF">BGE01nite_17530</name>
</gene>
<proteinExistence type="inferred from homology"/>